<dbReference type="RefSeq" id="WP_144995925.1">
    <property type="nucleotide sequence ID" value="NZ_CP036281.1"/>
</dbReference>
<evidence type="ECO:0000256" key="1">
    <source>
        <dbReference type="ARBA" id="ARBA00022679"/>
    </source>
</evidence>
<dbReference type="Pfam" id="PF00294">
    <property type="entry name" value="PfkB"/>
    <property type="match status" value="1"/>
</dbReference>
<dbReference type="AlphaFoldDB" id="A0A518CN72"/>
<dbReference type="EMBL" id="CP036281">
    <property type="protein sequence ID" value="QDU80669.1"/>
    <property type="molecule type" value="Genomic_DNA"/>
</dbReference>
<reference evidence="4 5" key="1">
    <citation type="submission" date="2019-02" db="EMBL/GenBank/DDBJ databases">
        <title>Deep-cultivation of Planctomycetes and their phenomic and genomic characterization uncovers novel biology.</title>
        <authorList>
            <person name="Wiegand S."/>
            <person name="Jogler M."/>
            <person name="Boedeker C."/>
            <person name="Pinto D."/>
            <person name="Vollmers J."/>
            <person name="Rivas-Marin E."/>
            <person name="Kohn T."/>
            <person name="Peeters S.H."/>
            <person name="Heuer A."/>
            <person name="Rast P."/>
            <person name="Oberbeckmann S."/>
            <person name="Bunk B."/>
            <person name="Jeske O."/>
            <person name="Meyerdierks A."/>
            <person name="Storesund J.E."/>
            <person name="Kallscheuer N."/>
            <person name="Luecker S."/>
            <person name="Lage O.M."/>
            <person name="Pohl T."/>
            <person name="Merkel B.J."/>
            <person name="Hornburger P."/>
            <person name="Mueller R.-W."/>
            <person name="Bruemmer F."/>
            <person name="Labrenz M."/>
            <person name="Spormann A.M."/>
            <person name="Op den Camp H."/>
            <person name="Overmann J."/>
            <person name="Amann R."/>
            <person name="Jetten M.S.M."/>
            <person name="Mascher T."/>
            <person name="Medema M.H."/>
            <person name="Devos D.P."/>
            <person name="Kaster A.-K."/>
            <person name="Ovreas L."/>
            <person name="Rohde M."/>
            <person name="Galperin M.Y."/>
            <person name="Jogler C."/>
        </authorList>
    </citation>
    <scope>NUCLEOTIDE SEQUENCE [LARGE SCALE GENOMIC DNA]</scope>
    <source>
        <strain evidence="4 5">Pla110</strain>
    </source>
</reference>
<dbReference type="PANTHER" id="PTHR46969">
    <property type="entry name" value="BIFUNCTIONAL PROTEIN HLDE"/>
    <property type="match status" value="1"/>
</dbReference>
<dbReference type="EC" id="2.7.1.45" evidence="4"/>
<proteinExistence type="predicted"/>
<name>A0A518CN72_9PLAN</name>
<keyword evidence="1 4" id="KW-0808">Transferase</keyword>
<gene>
    <name evidence="4" type="primary">kdgK_1</name>
    <name evidence="4" type="ORF">Pla110_24010</name>
</gene>
<dbReference type="GO" id="GO:0033786">
    <property type="term" value="F:heptose-1-phosphate adenylyltransferase activity"/>
    <property type="evidence" value="ECO:0007669"/>
    <property type="project" value="TreeGrafter"/>
</dbReference>
<evidence type="ECO:0000313" key="4">
    <source>
        <dbReference type="EMBL" id="QDU80669.1"/>
    </source>
</evidence>
<dbReference type="Gene3D" id="3.40.1190.20">
    <property type="match status" value="1"/>
</dbReference>
<dbReference type="GO" id="GO:0033785">
    <property type="term" value="F:heptose 7-phosphate kinase activity"/>
    <property type="evidence" value="ECO:0007669"/>
    <property type="project" value="TreeGrafter"/>
</dbReference>
<organism evidence="4 5">
    <name type="scientific">Polystyrenella longa</name>
    <dbReference type="NCBI Taxonomy" id="2528007"/>
    <lineage>
        <taxon>Bacteria</taxon>
        <taxon>Pseudomonadati</taxon>
        <taxon>Planctomycetota</taxon>
        <taxon>Planctomycetia</taxon>
        <taxon>Planctomycetales</taxon>
        <taxon>Planctomycetaceae</taxon>
        <taxon>Polystyrenella</taxon>
    </lineage>
</organism>
<keyword evidence="5" id="KW-1185">Reference proteome</keyword>
<dbReference type="Proteomes" id="UP000317178">
    <property type="component" value="Chromosome"/>
</dbReference>
<evidence type="ECO:0000256" key="2">
    <source>
        <dbReference type="ARBA" id="ARBA00022777"/>
    </source>
</evidence>
<keyword evidence="2 4" id="KW-0418">Kinase</keyword>
<dbReference type="PANTHER" id="PTHR46969:SF1">
    <property type="entry name" value="BIFUNCTIONAL PROTEIN HLDE"/>
    <property type="match status" value="1"/>
</dbReference>
<dbReference type="InterPro" id="IPR011611">
    <property type="entry name" value="PfkB_dom"/>
</dbReference>
<protein>
    <submittedName>
        <fullName evidence="4">2-dehydro-3-deoxygluconokinase</fullName>
        <ecNumber evidence="4">2.7.1.45</ecNumber>
    </submittedName>
</protein>
<accession>A0A518CN72</accession>
<dbReference type="InterPro" id="IPR002173">
    <property type="entry name" value="Carboh/pur_kinase_PfkB_CS"/>
</dbReference>
<dbReference type="OrthoDB" id="9775849at2"/>
<dbReference type="GO" id="GO:0008673">
    <property type="term" value="F:2-dehydro-3-deoxygluconokinase activity"/>
    <property type="evidence" value="ECO:0007669"/>
    <property type="project" value="UniProtKB-EC"/>
</dbReference>
<sequence length="345" mass="37435">METERLEELLGKFGSRRIAVLGDYFLDRYLVTDPQLAEKSIETGKTAHQVVDIRNAPGAAGTIVNNLAALGAGELFAIGVVGDDGQGYDLKKELNRRGCNTEGLIQSANLMTPTYLKPLNKDVPGLEGEHERYDTKNRKTMTQRLVNEALEVLDRLLPELDAVIVLDQVEEENCGVLTAETRDALAERAENNPNVIFYADSRRYIHHFRNMIIKPNEFEAVGHENPLPGDQVELTQLEEAIPRLRNTANAPICVTRGANGIIVSDPELTSIPGIKLEGPVDTTGAGDSVSAGLVLTLASGAILPEAALVGMLVASITVKQLGTTGTASQEQVSERLIMWKSQNES</sequence>
<dbReference type="PROSITE" id="PS00584">
    <property type="entry name" value="PFKB_KINASES_2"/>
    <property type="match status" value="1"/>
</dbReference>
<dbReference type="SUPFAM" id="SSF53613">
    <property type="entry name" value="Ribokinase-like"/>
    <property type="match status" value="1"/>
</dbReference>
<dbReference type="InterPro" id="IPR029056">
    <property type="entry name" value="Ribokinase-like"/>
</dbReference>
<evidence type="ECO:0000313" key="5">
    <source>
        <dbReference type="Proteomes" id="UP000317178"/>
    </source>
</evidence>
<dbReference type="KEGG" id="plon:Pla110_24010"/>
<dbReference type="GO" id="GO:0005829">
    <property type="term" value="C:cytosol"/>
    <property type="evidence" value="ECO:0007669"/>
    <property type="project" value="TreeGrafter"/>
</dbReference>
<feature type="domain" description="Carbohydrate kinase PfkB" evidence="3">
    <location>
        <begin position="32"/>
        <end position="325"/>
    </location>
</feature>
<evidence type="ECO:0000259" key="3">
    <source>
        <dbReference type="Pfam" id="PF00294"/>
    </source>
</evidence>